<protein>
    <submittedName>
        <fullName evidence="7">Uncharacterized protein</fullName>
    </submittedName>
</protein>
<dbReference type="OrthoDB" id="5947505at2759"/>
<evidence type="ECO:0000256" key="5">
    <source>
        <dbReference type="ARBA" id="ARBA00023136"/>
    </source>
</evidence>
<keyword evidence="2" id="KW-0999">Mitochondrion inner membrane</keyword>
<dbReference type="EMBL" id="LR824006">
    <property type="protein sequence ID" value="CAH0600571.1"/>
    <property type="molecule type" value="Genomic_DNA"/>
</dbReference>
<keyword evidence="3" id="KW-0809">Transit peptide</keyword>
<keyword evidence="6" id="KW-0812">Transmembrane</keyword>
<dbReference type="GO" id="GO:0005743">
    <property type="term" value="C:mitochondrial inner membrane"/>
    <property type="evidence" value="ECO:0007669"/>
    <property type="project" value="UniProtKB-SubCell"/>
</dbReference>
<evidence type="ECO:0000256" key="2">
    <source>
        <dbReference type="ARBA" id="ARBA00022792"/>
    </source>
</evidence>
<dbReference type="Pfam" id="PF02046">
    <property type="entry name" value="COX6A"/>
    <property type="match status" value="1"/>
</dbReference>
<keyword evidence="8" id="KW-1185">Reference proteome</keyword>
<dbReference type="Proteomes" id="UP001154114">
    <property type="component" value="Chromosome 3"/>
</dbReference>
<evidence type="ECO:0000313" key="8">
    <source>
        <dbReference type="Proteomes" id="UP001154114"/>
    </source>
</evidence>
<keyword evidence="5 6" id="KW-0472">Membrane</keyword>
<comment type="subcellular location">
    <subcellularLocation>
        <location evidence="1">Mitochondrion inner membrane</location>
    </subcellularLocation>
</comment>
<dbReference type="SUPFAM" id="SSF81411">
    <property type="entry name" value="Mitochondrial cytochrome c oxidase subunit VIa"/>
    <property type="match status" value="1"/>
</dbReference>
<keyword evidence="6" id="KW-1133">Transmembrane helix</keyword>
<dbReference type="InterPro" id="IPR036418">
    <property type="entry name" value="Cyt_c_oxidase_su6a_sf"/>
</dbReference>
<organism evidence="7 8">
    <name type="scientific">Chrysodeixis includens</name>
    <name type="common">Soybean looper</name>
    <name type="synonym">Pseudoplusia includens</name>
    <dbReference type="NCBI Taxonomy" id="689277"/>
    <lineage>
        <taxon>Eukaryota</taxon>
        <taxon>Metazoa</taxon>
        <taxon>Ecdysozoa</taxon>
        <taxon>Arthropoda</taxon>
        <taxon>Hexapoda</taxon>
        <taxon>Insecta</taxon>
        <taxon>Pterygota</taxon>
        <taxon>Neoptera</taxon>
        <taxon>Endopterygota</taxon>
        <taxon>Lepidoptera</taxon>
        <taxon>Glossata</taxon>
        <taxon>Ditrysia</taxon>
        <taxon>Noctuoidea</taxon>
        <taxon>Noctuidae</taxon>
        <taxon>Plusiinae</taxon>
        <taxon>Chrysodeixis</taxon>
    </lineage>
</organism>
<proteinExistence type="predicted"/>
<accession>A0A9P0C2L8</accession>
<sequence length="103" mass="11755">MPPADCRPGPVPANPCCPTPSPGLGSFKKYRSIFLFICVPLMLVQGFSSLGHRTPTKVDCRDYEFMRRRTKRFPWRCGRESLFHNPRVNFLPGECEPPPLECD</sequence>
<dbReference type="Gene3D" id="4.10.95.10">
    <property type="entry name" value="Cytochrome c oxidase, subunit VIa"/>
    <property type="match status" value="1"/>
</dbReference>
<keyword evidence="4" id="KW-0496">Mitochondrion</keyword>
<dbReference type="InterPro" id="IPR001349">
    <property type="entry name" value="Cyt_c_oxidase_su6a"/>
</dbReference>
<evidence type="ECO:0000256" key="4">
    <source>
        <dbReference type="ARBA" id="ARBA00023128"/>
    </source>
</evidence>
<feature type="transmembrane region" description="Helical" evidence="6">
    <location>
        <begin position="30"/>
        <end position="47"/>
    </location>
</feature>
<evidence type="ECO:0000256" key="3">
    <source>
        <dbReference type="ARBA" id="ARBA00022946"/>
    </source>
</evidence>
<gene>
    <name evidence="7" type="ORF">CINC_LOCUS9479</name>
</gene>
<evidence type="ECO:0000256" key="6">
    <source>
        <dbReference type="SAM" id="Phobius"/>
    </source>
</evidence>
<evidence type="ECO:0000256" key="1">
    <source>
        <dbReference type="ARBA" id="ARBA00004273"/>
    </source>
</evidence>
<dbReference type="AlphaFoldDB" id="A0A9P0C2L8"/>
<name>A0A9P0C2L8_CHRIL</name>
<evidence type="ECO:0000313" key="7">
    <source>
        <dbReference type="EMBL" id="CAH0600571.1"/>
    </source>
</evidence>
<reference evidence="7" key="1">
    <citation type="submission" date="2021-12" db="EMBL/GenBank/DDBJ databases">
        <authorList>
            <person name="King R."/>
        </authorList>
    </citation>
    <scope>NUCLEOTIDE SEQUENCE</scope>
</reference>